<dbReference type="Proteomes" id="UP001203297">
    <property type="component" value="Unassembled WGS sequence"/>
</dbReference>
<feature type="region of interest" description="Disordered" evidence="2">
    <location>
        <begin position="237"/>
        <end position="314"/>
    </location>
</feature>
<sequence>MSWIANIEGKPDPNFKDDGPKVADPAIPDRMVSTKRANQPFLAYKAYRDEQARLHDAWREREEARLAAIARGDPNPPRAERDPTASKEIGLLGLLKFFLVLTLVFLSAGKFVTGEWMWGLEGEGSGGFGGGLFSERLLAEFDGTVEGNPIYIAINGDVYDVSSNRRIYGPGGSYALMTGVDAARAFGTGCFKDHRTHDLRGLSESEIQSVEHWKKFFSEHKSYFKVGRVNHPPIDPMSPLPVHCDPKKEAAQKARWGASATPRPTTESEFESESVQREKDKEDKKVGERKKPEEGEGEERIAAAEAAGRVHEEL</sequence>
<evidence type="ECO:0000256" key="1">
    <source>
        <dbReference type="ARBA" id="ARBA00038357"/>
    </source>
</evidence>
<dbReference type="PANTHER" id="PTHR10281">
    <property type="entry name" value="MEMBRANE-ASSOCIATED PROGESTERONE RECEPTOR COMPONENT-RELATED"/>
    <property type="match status" value="1"/>
</dbReference>
<protein>
    <submittedName>
        <fullName evidence="4">Cytochrome b5-like heme/steroid binding domain-containing protein</fullName>
    </submittedName>
</protein>
<comment type="caution">
    <text evidence="4">The sequence shown here is derived from an EMBL/GenBank/DDBJ whole genome shotgun (WGS) entry which is preliminary data.</text>
</comment>
<name>A0AAD4M1E0_9AGAM</name>
<proteinExistence type="inferred from homology"/>
<dbReference type="InterPro" id="IPR036400">
    <property type="entry name" value="Cyt_B5-like_heme/steroid_sf"/>
</dbReference>
<dbReference type="EMBL" id="WTXG01000052">
    <property type="protein sequence ID" value="KAI0296072.1"/>
    <property type="molecule type" value="Genomic_DNA"/>
</dbReference>
<comment type="similarity">
    <text evidence="1">Belongs to the cytochrome b5 family. MAPR subfamily.</text>
</comment>
<dbReference type="InterPro" id="IPR050577">
    <property type="entry name" value="MAPR/NEUFC/NENF-like"/>
</dbReference>
<dbReference type="GO" id="GO:0012505">
    <property type="term" value="C:endomembrane system"/>
    <property type="evidence" value="ECO:0007669"/>
    <property type="project" value="TreeGrafter"/>
</dbReference>
<feature type="region of interest" description="Disordered" evidence="2">
    <location>
        <begin position="1"/>
        <end position="26"/>
    </location>
</feature>
<feature type="compositionally biased region" description="Basic and acidic residues" evidence="2">
    <location>
        <begin position="9"/>
        <end position="21"/>
    </location>
</feature>
<feature type="compositionally biased region" description="Basic and acidic residues" evidence="2">
    <location>
        <begin position="274"/>
        <end position="314"/>
    </location>
</feature>
<organism evidence="4 5">
    <name type="scientific">Multifurca ochricompacta</name>
    <dbReference type="NCBI Taxonomy" id="376703"/>
    <lineage>
        <taxon>Eukaryota</taxon>
        <taxon>Fungi</taxon>
        <taxon>Dikarya</taxon>
        <taxon>Basidiomycota</taxon>
        <taxon>Agaricomycotina</taxon>
        <taxon>Agaricomycetes</taxon>
        <taxon>Russulales</taxon>
        <taxon>Russulaceae</taxon>
        <taxon>Multifurca</taxon>
    </lineage>
</organism>
<dbReference type="Pfam" id="PF00173">
    <property type="entry name" value="Cyt-b5"/>
    <property type="match status" value="1"/>
</dbReference>
<reference evidence="4" key="1">
    <citation type="journal article" date="2022" name="New Phytol.">
        <title>Evolutionary transition to the ectomycorrhizal habit in the genomes of a hyperdiverse lineage of mushroom-forming fungi.</title>
        <authorList>
            <person name="Looney B."/>
            <person name="Miyauchi S."/>
            <person name="Morin E."/>
            <person name="Drula E."/>
            <person name="Courty P.E."/>
            <person name="Kohler A."/>
            <person name="Kuo A."/>
            <person name="LaButti K."/>
            <person name="Pangilinan J."/>
            <person name="Lipzen A."/>
            <person name="Riley R."/>
            <person name="Andreopoulos W."/>
            <person name="He G."/>
            <person name="Johnson J."/>
            <person name="Nolan M."/>
            <person name="Tritt A."/>
            <person name="Barry K.W."/>
            <person name="Grigoriev I.V."/>
            <person name="Nagy L.G."/>
            <person name="Hibbett D."/>
            <person name="Henrissat B."/>
            <person name="Matheny P.B."/>
            <person name="Labbe J."/>
            <person name="Martin F.M."/>
        </authorList>
    </citation>
    <scope>NUCLEOTIDE SEQUENCE</scope>
    <source>
        <strain evidence="4">BPL690</strain>
    </source>
</reference>
<accession>A0AAD4M1E0</accession>
<evidence type="ECO:0000313" key="5">
    <source>
        <dbReference type="Proteomes" id="UP001203297"/>
    </source>
</evidence>
<dbReference type="GO" id="GO:0016020">
    <property type="term" value="C:membrane"/>
    <property type="evidence" value="ECO:0007669"/>
    <property type="project" value="TreeGrafter"/>
</dbReference>
<evidence type="ECO:0000313" key="4">
    <source>
        <dbReference type="EMBL" id="KAI0296072.1"/>
    </source>
</evidence>
<feature type="domain" description="Cytochrome b5 heme-binding" evidence="3">
    <location>
        <begin position="133"/>
        <end position="230"/>
    </location>
</feature>
<keyword evidence="5" id="KW-1185">Reference proteome</keyword>
<evidence type="ECO:0000259" key="3">
    <source>
        <dbReference type="SMART" id="SM01117"/>
    </source>
</evidence>
<dbReference type="SMART" id="SM01117">
    <property type="entry name" value="Cyt-b5"/>
    <property type="match status" value="1"/>
</dbReference>
<gene>
    <name evidence="4" type="ORF">B0F90DRAFT_1747738</name>
</gene>
<dbReference type="Gene3D" id="3.10.120.10">
    <property type="entry name" value="Cytochrome b5-like heme/steroid binding domain"/>
    <property type="match status" value="1"/>
</dbReference>
<evidence type="ECO:0000256" key="2">
    <source>
        <dbReference type="SAM" id="MobiDB-lite"/>
    </source>
</evidence>
<dbReference type="InterPro" id="IPR001199">
    <property type="entry name" value="Cyt_B5-like_heme/steroid-bd"/>
</dbReference>
<dbReference type="PANTHER" id="PTHR10281:SF76">
    <property type="entry name" value="CALCUTTA CUP-RELATED"/>
    <property type="match status" value="1"/>
</dbReference>
<dbReference type="AlphaFoldDB" id="A0AAD4M1E0"/>
<dbReference type="SUPFAM" id="SSF55856">
    <property type="entry name" value="Cytochrome b5-like heme/steroid binding domain"/>
    <property type="match status" value="1"/>
</dbReference>